<dbReference type="InterPro" id="IPR036921">
    <property type="entry name" value="PurM-like_N_sf"/>
</dbReference>
<dbReference type="HAMAP" id="MF_02128">
    <property type="entry name" value="TMP_kinase"/>
    <property type="match status" value="1"/>
</dbReference>
<dbReference type="SUPFAM" id="SSF56042">
    <property type="entry name" value="PurM C-terminal domain-like"/>
    <property type="match status" value="1"/>
</dbReference>
<dbReference type="InterPro" id="IPR010918">
    <property type="entry name" value="PurM-like_C_dom"/>
</dbReference>
<dbReference type="AlphaFoldDB" id="A0A0F9HPV2"/>
<feature type="domain" description="PurM-like N-terminal" evidence="1">
    <location>
        <begin position="28"/>
        <end position="138"/>
    </location>
</feature>
<dbReference type="GO" id="GO:0009030">
    <property type="term" value="F:thiamine-phosphate kinase activity"/>
    <property type="evidence" value="ECO:0007669"/>
    <property type="project" value="InterPro"/>
</dbReference>
<dbReference type="PANTHER" id="PTHR30270:SF0">
    <property type="entry name" value="THIAMINE-MONOPHOSPHATE KINASE"/>
    <property type="match status" value="1"/>
</dbReference>
<comment type="caution">
    <text evidence="3">The sequence shown here is derived from an EMBL/GenBank/DDBJ whole genome shotgun (WGS) entry which is preliminary data.</text>
</comment>
<accession>A0A0F9HPV2</accession>
<evidence type="ECO:0000259" key="1">
    <source>
        <dbReference type="Pfam" id="PF00586"/>
    </source>
</evidence>
<gene>
    <name evidence="3" type="ORF">LCGC14_1676790</name>
</gene>
<reference evidence="3" key="1">
    <citation type="journal article" date="2015" name="Nature">
        <title>Complex archaea that bridge the gap between prokaryotes and eukaryotes.</title>
        <authorList>
            <person name="Spang A."/>
            <person name="Saw J.H."/>
            <person name="Jorgensen S.L."/>
            <person name="Zaremba-Niedzwiedzka K."/>
            <person name="Martijn J."/>
            <person name="Lind A.E."/>
            <person name="van Eijk R."/>
            <person name="Schleper C."/>
            <person name="Guy L."/>
            <person name="Ettema T.J."/>
        </authorList>
    </citation>
    <scope>NUCLEOTIDE SEQUENCE</scope>
</reference>
<dbReference type="Gene3D" id="3.90.650.10">
    <property type="entry name" value="PurM-like C-terminal domain"/>
    <property type="match status" value="1"/>
</dbReference>
<dbReference type="SUPFAM" id="SSF55326">
    <property type="entry name" value="PurM N-terminal domain-like"/>
    <property type="match status" value="1"/>
</dbReference>
<dbReference type="InterPro" id="IPR006283">
    <property type="entry name" value="ThiL-like"/>
</dbReference>
<dbReference type="Pfam" id="PF00586">
    <property type="entry name" value="AIRS"/>
    <property type="match status" value="1"/>
</dbReference>
<dbReference type="EMBL" id="LAZR01014476">
    <property type="protein sequence ID" value="KKM17336.1"/>
    <property type="molecule type" value="Genomic_DNA"/>
</dbReference>
<dbReference type="InterPro" id="IPR016188">
    <property type="entry name" value="PurM-like_N"/>
</dbReference>
<dbReference type="InterPro" id="IPR036676">
    <property type="entry name" value="PurM-like_C_sf"/>
</dbReference>
<feature type="domain" description="PurM-like C-terminal" evidence="2">
    <location>
        <begin position="151"/>
        <end position="297"/>
    </location>
</feature>
<proteinExistence type="inferred from homology"/>
<evidence type="ECO:0000259" key="2">
    <source>
        <dbReference type="Pfam" id="PF02769"/>
    </source>
</evidence>
<dbReference type="PANTHER" id="PTHR30270">
    <property type="entry name" value="THIAMINE-MONOPHOSPHATE KINASE"/>
    <property type="match status" value="1"/>
</dbReference>
<dbReference type="Pfam" id="PF02769">
    <property type="entry name" value="AIRS_C"/>
    <property type="match status" value="1"/>
</dbReference>
<dbReference type="NCBIfam" id="TIGR01379">
    <property type="entry name" value="thiL"/>
    <property type="match status" value="1"/>
</dbReference>
<protein>
    <recommendedName>
        <fullName evidence="4">PurM-like N-terminal domain-containing protein</fullName>
    </recommendedName>
</protein>
<dbReference type="GO" id="GO:0009228">
    <property type="term" value="P:thiamine biosynthetic process"/>
    <property type="evidence" value="ECO:0007669"/>
    <property type="project" value="InterPro"/>
</dbReference>
<dbReference type="CDD" id="cd02194">
    <property type="entry name" value="ThiL"/>
    <property type="match status" value="1"/>
</dbReference>
<dbReference type="Gene3D" id="3.30.1330.10">
    <property type="entry name" value="PurM-like, N-terminal domain"/>
    <property type="match status" value="1"/>
</dbReference>
<sequence length="328" mass="34526">MGEFELIRQYFMPLARLHGSPSVIVGPGDDCAIQRIPAGFDLVFSIDTLVEGVHFPFHYRPDYLGWRALAAAASDLAAMGADPACFTLALTLPEANESWLRDFSAGLGKAAESFGLVLAGGDTTRGPLALSLQVHGLVPHGEAIRRSGAIPGDLIVVSGTLGDAGAALDYLDVQSASADEAFVLSRYHYPRPKLTLGAALRNIATAAIDVSDGLLADLGHILEASSVGASVERTRVPVSAALTRLKGHKARDYALNSGDDYELCATISEAKWAEATVSLKQQLTVIGVVEPARGLRLDGAAVVLNSEVSESEMSGSNAGGFDHFRRKS</sequence>
<evidence type="ECO:0000313" key="3">
    <source>
        <dbReference type="EMBL" id="KKM17336.1"/>
    </source>
</evidence>
<evidence type="ECO:0008006" key="4">
    <source>
        <dbReference type="Google" id="ProtNLM"/>
    </source>
</evidence>
<name>A0A0F9HPV2_9ZZZZ</name>
<organism evidence="3">
    <name type="scientific">marine sediment metagenome</name>
    <dbReference type="NCBI Taxonomy" id="412755"/>
    <lineage>
        <taxon>unclassified sequences</taxon>
        <taxon>metagenomes</taxon>
        <taxon>ecological metagenomes</taxon>
    </lineage>
</organism>
<dbReference type="PIRSF" id="PIRSF005303">
    <property type="entry name" value="Thiam_monoph_kin"/>
    <property type="match status" value="1"/>
</dbReference>